<proteinExistence type="predicted"/>
<evidence type="ECO:0000313" key="3">
    <source>
        <dbReference type="Proteomes" id="UP001500218"/>
    </source>
</evidence>
<evidence type="ECO:0000313" key="2">
    <source>
        <dbReference type="EMBL" id="GAA1820321.1"/>
    </source>
</evidence>
<accession>A0ABP4YMS0</accession>
<protein>
    <recommendedName>
        <fullName evidence="1">LytR/CpsA/Psr regulator C-terminal domain-containing protein</fullName>
    </recommendedName>
</protein>
<reference evidence="3" key="1">
    <citation type="journal article" date="2019" name="Int. J. Syst. Evol. Microbiol.">
        <title>The Global Catalogue of Microorganisms (GCM) 10K type strain sequencing project: providing services to taxonomists for standard genome sequencing and annotation.</title>
        <authorList>
            <consortium name="The Broad Institute Genomics Platform"/>
            <consortium name="The Broad Institute Genome Sequencing Center for Infectious Disease"/>
            <person name="Wu L."/>
            <person name="Ma J."/>
        </authorList>
    </citation>
    <scope>NUCLEOTIDE SEQUENCE [LARGE SCALE GENOMIC DNA]</scope>
    <source>
        <strain evidence="3">JCM 13250</strain>
    </source>
</reference>
<dbReference type="Proteomes" id="UP001500218">
    <property type="component" value="Unassembled WGS sequence"/>
</dbReference>
<dbReference type="InterPro" id="IPR027381">
    <property type="entry name" value="LytR/CpsA/Psr_C"/>
</dbReference>
<comment type="caution">
    <text evidence="2">The sequence shown here is derived from an EMBL/GenBank/DDBJ whole genome shotgun (WGS) entry which is preliminary data.</text>
</comment>
<dbReference type="RefSeq" id="WP_344136007.1">
    <property type="nucleotide sequence ID" value="NZ_BAAALT010000172.1"/>
</dbReference>
<dbReference type="Gene3D" id="3.30.70.2390">
    <property type="match status" value="1"/>
</dbReference>
<dbReference type="Pfam" id="PF13399">
    <property type="entry name" value="LytR_C"/>
    <property type="match status" value="1"/>
</dbReference>
<sequence>MTFARIRALVVVGLLLIGAVVTVVMALTKDTQTGATIADSCPAGAVPAQAKMPEQSQVRLRVYNGTKRPGLANTIGAEFKQRGFQVTKMQSAPGNRTYDDIAIIKFGPKALGAAQLVNANFLGEATMQFDIKRKDDLVDVYLGNRFAQLATRIEVNQSIAVLQQPDLPPGTCAAP</sequence>
<feature type="domain" description="LytR/CpsA/Psr regulator C-terminal" evidence="1">
    <location>
        <begin position="57"/>
        <end position="146"/>
    </location>
</feature>
<organism evidence="2 3">
    <name type="scientific">Luedemannella flava</name>
    <dbReference type="NCBI Taxonomy" id="349316"/>
    <lineage>
        <taxon>Bacteria</taxon>
        <taxon>Bacillati</taxon>
        <taxon>Actinomycetota</taxon>
        <taxon>Actinomycetes</taxon>
        <taxon>Micromonosporales</taxon>
        <taxon>Micromonosporaceae</taxon>
        <taxon>Luedemannella</taxon>
    </lineage>
</organism>
<gene>
    <name evidence="2" type="ORF">GCM10009682_45820</name>
</gene>
<evidence type="ECO:0000259" key="1">
    <source>
        <dbReference type="Pfam" id="PF13399"/>
    </source>
</evidence>
<dbReference type="EMBL" id="BAAALT010000172">
    <property type="protein sequence ID" value="GAA1820321.1"/>
    <property type="molecule type" value="Genomic_DNA"/>
</dbReference>
<keyword evidence="3" id="KW-1185">Reference proteome</keyword>
<name>A0ABP4YMS0_9ACTN</name>